<dbReference type="PROSITE" id="PS50977">
    <property type="entry name" value="HTH_TETR_2"/>
    <property type="match status" value="1"/>
</dbReference>
<dbReference type="SUPFAM" id="SSF46689">
    <property type="entry name" value="Homeodomain-like"/>
    <property type="match status" value="1"/>
</dbReference>
<dbReference type="Proteomes" id="UP000308038">
    <property type="component" value="Unassembled WGS sequence"/>
</dbReference>
<dbReference type="Pfam" id="PF09209">
    <property type="entry name" value="CecR_C"/>
    <property type="match status" value="1"/>
</dbReference>
<dbReference type="Pfam" id="PF00440">
    <property type="entry name" value="TetR_N"/>
    <property type="match status" value="1"/>
</dbReference>
<dbReference type="InterPro" id="IPR036271">
    <property type="entry name" value="Tet_transcr_reg_TetR-rel_C_sf"/>
</dbReference>
<evidence type="ECO:0000256" key="4">
    <source>
        <dbReference type="PROSITE-ProRule" id="PRU00335"/>
    </source>
</evidence>
<dbReference type="SUPFAM" id="SSF48498">
    <property type="entry name" value="Tetracyclin repressor-like, C-terminal domain"/>
    <property type="match status" value="1"/>
</dbReference>
<dbReference type="InterPro" id="IPR050109">
    <property type="entry name" value="HTH-type_TetR-like_transc_reg"/>
</dbReference>
<dbReference type="InterPro" id="IPR023772">
    <property type="entry name" value="DNA-bd_HTH_TetR-type_CS"/>
</dbReference>
<evidence type="ECO:0000256" key="5">
    <source>
        <dbReference type="SAM" id="MobiDB-lite"/>
    </source>
</evidence>
<dbReference type="InterPro" id="IPR001647">
    <property type="entry name" value="HTH_TetR"/>
</dbReference>
<dbReference type="InterPro" id="IPR009057">
    <property type="entry name" value="Homeodomain-like_sf"/>
</dbReference>
<dbReference type="PANTHER" id="PTHR30055">
    <property type="entry name" value="HTH-TYPE TRANSCRIPTIONAL REGULATOR RUTR"/>
    <property type="match status" value="1"/>
</dbReference>
<keyword evidence="8" id="KW-1185">Reference proteome</keyword>
<dbReference type="InterPro" id="IPR015292">
    <property type="entry name" value="Tscrpt_reg_YbiH_C"/>
</dbReference>
<feature type="domain" description="HTH tetR-type" evidence="6">
    <location>
        <begin position="34"/>
        <end position="94"/>
    </location>
</feature>
<evidence type="ECO:0000313" key="7">
    <source>
        <dbReference type="EMBL" id="THG39817.1"/>
    </source>
</evidence>
<feature type="region of interest" description="Disordered" evidence="5">
    <location>
        <begin position="1"/>
        <end position="33"/>
    </location>
</feature>
<protein>
    <submittedName>
        <fullName evidence="7">DUF1956 domain-containing protein</fullName>
    </submittedName>
</protein>
<evidence type="ECO:0000313" key="8">
    <source>
        <dbReference type="Proteomes" id="UP000308038"/>
    </source>
</evidence>
<dbReference type="EMBL" id="SSTI01000006">
    <property type="protein sequence ID" value="THG39817.1"/>
    <property type="molecule type" value="Genomic_DNA"/>
</dbReference>
<keyword evidence="3" id="KW-0804">Transcription</keyword>
<dbReference type="Gene3D" id="1.10.357.10">
    <property type="entry name" value="Tetracycline Repressor, domain 2"/>
    <property type="match status" value="1"/>
</dbReference>
<dbReference type="Gene3D" id="1.10.10.60">
    <property type="entry name" value="Homeodomain-like"/>
    <property type="match status" value="1"/>
</dbReference>
<reference evidence="7 8" key="1">
    <citation type="submission" date="2019-04" db="EMBL/GenBank/DDBJ databases">
        <title>Microbes associate with the intestines of laboratory mice.</title>
        <authorList>
            <person name="Navarre W."/>
            <person name="Wong E."/>
            <person name="Huang K.C."/>
            <person name="Tropini C."/>
            <person name="Ng K."/>
            <person name="Yu B."/>
        </authorList>
    </citation>
    <scope>NUCLEOTIDE SEQUENCE [LARGE SCALE GENOMIC DNA]</scope>
    <source>
        <strain evidence="7 8">NM83_B4-11</strain>
    </source>
</reference>
<feature type="DNA-binding region" description="H-T-H motif" evidence="4">
    <location>
        <begin position="57"/>
        <end position="76"/>
    </location>
</feature>
<organism evidence="7 8">
    <name type="scientific">Sphingomonas olei</name>
    <dbReference type="NCBI Taxonomy" id="1886787"/>
    <lineage>
        <taxon>Bacteria</taxon>
        <taxon>Pseudomonadati</taxon>
        <taxon>Pseudomonadota</taxon>
        <taxon>Alphaproteobacteria</taxon>
        <taxon>Sphingomonadales</taxon>
        <taxon>Sphingomonadaceae</taxon>
        <taxon>Sphingomonas</taxon>
    </lineage>
</organism>
<evidence type="ECO:0000259" key="6">
    <source>
        <dbReference type="PROSITE" id="PS50977"/>
    </source>
</evidence>
<dbReference type="PANTHER" id="PTHR30055:SF234">
    <property type="entry name" value="HTH-TYPE TRANSCRIPTIONAL REGULATOR BETI"/>
    <property type="match status" value="1"/>
</dbReference>
<dbReference type="PRINTS" id="PR00455">
    <property type="entry name" value="HTHTETR"/>
</dbReference>
<keyword evidence="2 4" id="KW-0238">DNA-binding</keyword>
<comment type="caution">
    <text evidence="7">The sequence shown here is derived from an EMBL/GenBank/DDBJ whole genome shotgun (WGS) entry which is preliminary data.</text>
</comment>
<evidence type="ECO:0000256" key="2">
    <source>
        <dbReference type="ARBA" id="ARBA00023125"/>
    </source>
</evidence>
<evidence type="ECO:0000256" key="3">
    <source>
        <dbReference type="ARBA" id="ARBA00023163"/>
    </source>
</evidence>
<proteinExistence type="predicted"/>
<evidence type="ECO:0000256" key="1">
    <source>
        <dbReference type="ARBA" id="ARBA00023015"/>
    </source>
</evidence>
<sequence length="236" mass="25208">MGCHATPVGRMEGGVTSTSPPRPRAPRGPYRSSAETRQRLIGAALALFSKHGFEGTSTREIAASTGVALPAITYHFGGKEGLYRACAEHVVERYRARMLTGVSAIQAGMPMPPDVARAALQEVVSLLAGMLLDVAEDDSWATFMMREMNHKGLAHDLLYRDLWEPGLTLVAGLVAAIGGRAEPAQEDRLEALLLLSSFSAFTTARRVALDFVGWTAVDPALVAAIVARLQARIAAL</sequence>
<gene>
    <name evidence="7" type="ORF">E5988_09085</name>
</gene>
<dbReference type="PROSITE" id="PS01081">
    <property type="entry name" value="HTH_TETR_1"/>
    <property type="match status" value="1"/>
</dbReference>
<accession>A0ABY2QIY4</accession>
<name>A0ABY2QIY4_9SPHN</name>
<keyword evidence="1" id="KW-0805">Transcription regulation</keyword>